<comment type="caution">
    <text evidence="4">The sequence shown here is derived from an EMBL/GenBank/DDBJ whole genome shotgun (WGS) entry which is preliminary data.</text>
</comment>
<protein>
    <submittedName>
        <fullName evidence="4">Damage-inducible protein DinB</fullName>
    </submittedName>
</protein>
<name>A0A3L9Y4J5_9RHOB</name>
<evidence type="ECO:0000313" key="4">
    <source>
        <dbReference type="EMBL" id="RMA42355.1"/>
    </source>
</evidence>
<dbReference type="InterPro" id="IPR007837">
    <property type="entry name" value="DinB"/>
</dbReference>
<dbReference type="PANTHER" id="PTHR37302">
    <property type="entry name" value="SLR1116 PROTEIN"/>
    <property type="match status" value="1"/>
</dbReference>
<dbReference type="EMBL" id="RCNT01000004">
    <property type="protein sequence ID" value="RMA42355.1"/>
    <property type="molecule type" value="Genomic_DNA"/>
</dbReference>
<dbReference type="AlphaFoldDB" id="A0A3L9Y4J5"/>
<gene>
    <name evidence="4" type="ORF">D9R08_09630</name>
</gene>
<feature type="binding site" evidence="3">
    <location>
        <position position="142"/>
    </location>
    <ligand>
        <name>a divalent metal cation</name>
        <dbReference type="ChEBI" id="CHEBI:60240"/>
    </ligand>
</feature>
<feature type="binding site" evidence="3">
    <location>
        <position position="138"/>
    </location>
    <ligand>
        <name>a divalent metal cation</name>
        <dbReference type="ChEBI" id="CHEBI:60240"/>
    </ligand>
</feature>
<dbReference type="Gene3D" id="1.20.120.450">
    <property type="entry name" value="dinb family like domain"/>
    <property type="match status" value="1"/>
</dbReference>
<dbReference type="GO" id="GO:0046872">
    <property type="term" value="F:metal ion binding"/>
    <property type="evidence" value="ECO:0007669"/>
    <property type="project" value="UniProtKB-KW"/>
</dbReference>
<feature type="binding site" evidence="3">
    <location>
        <position position="50"/>
    </location>
    <ligand>
        <name>a divalent metal cation</name>
        <dbReference type="ChEBI" id="CHEBI:60240"/>
    </ligand>
</feature>
<proteinExistence type="inferred from homology"/>
<dbReference type="PANTHER" id="PTHR37302:SF1">
    <property type="entry name" value="PROTEIN DINB"/>
    <property type="match status" value="1"/>
</dbReference>
<dbReference type="RefSeq" id="WP_121897835.1">
    <property type="nucleotide sequence ID" value="NZ_RCNT01000004.1"/>
</dbReference>
<keyword evidence="5" id="KW-1185">Reference proteome</keyword>
<evidence type="ECO:0000256" key="1">
    <source>
        <dbReference type="ARBA" id="ARBA00008635"/>
    </source>
</evidence>
<evidence type="ECO:0000256" key="2">
    <source>
        <dbReference type="ARBA" id="ARBA00022723"/>
    </source>
</evidence>
<keyword evidence="2 3" id="KW-0479">Metal-binding</keyword>
<sequence length="173" mass="19281">MITPAWCQTMARYNAWQNQWMFQAADALSPGERRRDRGAFFGGIEGTLSHLLWGDMLWIARFDGGPGPLKVNTSQATAEAYDWPALIAERPKLDARIASWAWSIGQDDLEGDLSWISGSTGAEMTCSRALCVMQIFNHQTHHRGQVHAMLTAAGCATEPTDLPYMPGEIPEWR</sequence>
<dbReference type="Pfam" id="PF05163">
    <property type="entry name" value="DinB"/>
    <property type="match status" value="1"/>
</dbReference>
<organism evidence="4 5">
    <name type="scientific">Rhodophyticola porphyridii</name>
    <dbReference type="NCBI Taxonomy" id="1852017"/>
    <lineage>
        <taxon>Bacteria</taxon>
        <taxon>Pseudomonadati</taxon>
        <taxon>Pseudomonadota</taxon>
        <taxon>Alphaproteobacteria</taxon>
        <taxon>Rhodobacterales</taxon>
        <taxon>Roseobacteraceae</taxon>
        <taxon>Rhodophyticola</taxon>
    </lineage>
</organism>
<evidence type="ECO:0000313" key="5">
    <source>
        <dbReference type="Proteomes" id="UP000281343"/>
    </source>
</evidence>
<evidence type="ECO:0000256" key="3">
    <source>
        <dbReference type="PIRSR" id="PIRSR607837-1"/>
    </source>
</evidence>
<accession>A0A3L9Y4J5</accession>
<dbReference type="OrthoDB" id="9807509at2"/>
<dbReference type="InterPro" id="IPR034660">
    <property type="entry name" value="DinB/YfiT-like"/>
</dbReference>
<dbReference type="SUPFAM" id="SSF109854">
    <property type="entry name" value="DinB/YfiT-like putative metalloenzymes"/>
    <property type="match status" value="1"/>
</dbReference>
<comment type="similarity">
    <text evidence="1">Belongs to the DinB family.</text>
</comment>
<dbReference type="Proteomes" id="UP000281343">
    <property type="component" value="Unassembled WGS sequence"/>
</dbReference>
<reference evidence="4 5" key="1">
    <citation type="submission" date="2018-10" db="EMBL/GenBank/DDBJ databases">
        <authorList>
            <person name="Jung H.S."/>
            <person name="Jeon C.O."/>
        </authorList>
    </citation>
    <scope>NUCLEOTIDE SEQUENCE [LARGE SCALE GENOMIC DNA]</scope>
    <source>
        <strain evidence="4 5">MA-7-27</strain>
    </source>
</reference>